<dbReference type="InterPro" id="IPR013325">
    <property type="entry name" value="RNA_pol_sigma_r2"/>
</dbReference>
<dbReference type="Gene3D" id="1.10.10.10">
    <property type="entry name" value="Winged helix-like DNA-binding domain superfamily/Winged helix DNA-binding domain"/>
    <property type="match status" value="1"/>
</dbReference>
<feature type="domain" description="RNA polymerase sigma-70 region 4" evidence="7">
    <location>
        <begin position="139"/>
        <end position="188"/>
    </location>
</feature>
<dbReference type="CDD" id="cd06171">
    <property type="entry name" value="Sigma70_r4"/>
    <property type="match status" value="1"/>
</dbReference>
<dbReference type="EMBL" id="QZKI01000032">
    <property type="protein sequence ID" value="RJP73109.1"/>
    <property type="molecule type" value="Genomic_DNA"/>
</dbReference>
<dbReference type="InterPro" id="IPR007627">
    <property type="entry name" value="RNA_pol_sigma70_r2"/>
</dbReference>
<evidence type="ECO:0000256" key="5">
    <source>
        <dbReference type="ARBA" id="ARBA00023163"/>
    </source>
</evidence>
<accession>A0A419F3R7</accession>
<dbReference type="Pfam" id="PF04542">
    <property type="entry name" value="Sigma70_r2"/>
    <property type="match status" value="1"/>
</dbReference>
<organism evidence="8 9">
    <name type="scientific">Candidatus Abyssobacteria bacterium SURF_17</name>
    <dbReference type="NCBI Taxonomy" id="2093361"/>
    <lineage>
        <taxon>Bacteria</taxon>
        <taxon>Pseudomonadati</taxon>
        <taxon>Candidatus Hydrogenedentota</taxon>
        <taxon>Candidatus Abyssobacteria</taxon>
    </lineage>
</organism>
<comment type="caution">
    <text evidence="8">The sequence shown here is derived from an EMBL/GenBank/DDBJ whole genome shotgun (WGS) entry which is preliminary data.</text>
</comment>
<dbReference type="InterPro" id="IPR039425">
    <property type="entry name" value="RNA_pol_sigma-70-like"/>
</dbReference>
<evidence type="ECO:0000259" key="6">
    <source>
        <dbReference type="Pfam" id="PF04542"/>
    </source>
</evidence>
<evidence type="ECO:0000256" key="4">
    <source>
        <dbReference type="ARBA" id="ARBA00023125"/>
    </source>
</evidence>
<evidence type="ECO:0000256" key="1">
    <source>
        <dbReference type="ARBA" id="ARBA00010641"/>
    </source>
</evidence>
<dbReference type="InterPro" id="IPR014284">
    <property type="entry name" value="RNA_pol_sigma-70_dom"/>
</dbReference>
<proteinExistence type="inferred from homology"/>
<dbReference type="GO" id="GO:0006352">
    <property type="term" value="P:DNA-templated transcription initiation"/>
    <property type="evidence" value="ECO:0007669"/>
    <property type="project" value="InterPro"/>
</dbReference>
<evidence type="ECO:0000313" key="9">
    <source>
        <dbReference type="Proteomes" id="UP000285961"/>
    </source>
</evidence>
<evidence type="ECO:0000259" key="7">
    <source>
        <dbReference type="Pfam" id="PF04545"/>
    </source>
</evidence>
<name>A0A419F3R7_9BACT</name>
<dbReference type="InterPro" id="IPR036388">
    <property type="entry name" value="WH-like_DNA-bd_sf"/>
</dbReference>
<dbReference type="PANTHER" id="PTHR43133:SF8">
    <property type="entry name" value="RNA POLYMERASE SIGMA FACTOR HI_1459-RELATED"/>
    <property type="match status" value="1"/>
</dbReference>
<evidence type="ECO:0000256" key="2">
    <source>
        <dbReference type="ARBA" id="ARBA00023015"/>
    </source>
</evidence>
<dbReference type="NCBIfam" id="TIGR02937">
    <property type="entry name" value="sigma70-ECF"/>
    <property type="match status" value="1"/>
</dbReference>
<keyword evidence="5" id="KW-0804">Transcription</keyword>
<dbReference type="SUPFAM" id="SSF88946">
    <property type="entry name" value="Sigma2 domain of RNA polymerase sigma factors"/>
    <property type="match status" value="1"/>
</dbReference>
<dbReference type="Proteomes" id="UP000285961">
    <property type="component" value="Unassembled WGS sequence"/>
</dbReference>
<evidence type="ECO:0000256" key="3">
    <source>
        <dbReference type="ARBA" id="ARBA00023082"/>
    </source>
</evidence>
<gene>
    <name evidence="8" type="ORF">C4532_04890</name>
</gene>
<feature type="domain" description="RNA polymerase sigma-70 region 2" evidence="6">
    <location>
        <begin position="25"/>
        <end position="91"/>
    </location>
</feature>
<keyword evidence="4" id="KW-0238">DNA-binding</keyword>
<comment type="similarity">
    <text evidence="1">Belongs to the sigma-70 factor family. ECF subfamily.</text>
</comment>
<protein>
    <submittedName>
        <fullName evidence="8">RNA polymerase sigma factor</fullName>
    </submittedName>
</protein>
<keyword evidence="3" id="KW-0731">Sigma factor</keyword>
<dbReference type="AlphaFoldDB" id="A0A419F3R7"/>
<dbReference type="InterPro" id="IPR013324">
    <property type="entry name" value="RNA_pol_sigma_r3/r4-like"/>
</dbReference>
<dbReference type="PANTHER" id="PTHR43133">
    <property type="entry name" value="RNA POLYMERASE ECF-TYPE SIGMA FACTO"/>
    <property type="match status" value="1"/>
</dbReference>
<reference evidence="8 9" key="1">
    <citation type="journal article" date="2017" name="ISME J.">
        <title>Energy and carbon metabolisms in a deep terrestrial subsurface fluid microbial community.</title>
        <authorList>
            <person name="Momper L."/>
            <person name="Jungbluth S.P."/>
            <person name="Lee M.D."/>
            <person name="Amend J.P."/>
        </authorList>
    </citation>
    <scope>NUCLEOTIDE SEQUENCE [LARGE SCALE GENOMIC DNA]</scope>
    <source>
        <strain evidence="8">SURF_17</strain>
    </source>
</reference>
<dbReference type="GO" id="GO:0016987">
    <property type="term" value="F:sigma factor activity"/>
    <property type="evidence" value="ECO:0007669"/>
    <property type="project" value="UniProtKB-KW"/>
</dbReference>
<dbReference type="InterPro" id="IPR007630">
    <property type="entry name" value="RNA_pol_sigma70_r4"/>
</dbReference>
<dbReference type="NCBIfam" id="NF009166">
    <property type="entry name" value="PRK12513.1"/>
    <property type="match status" value="1"/>
</dbReference>
<dbReference type="SUPFAM" id="SSF88659">
    <property type="entry name" value="Sigma3 and sigma4 domains of RNA polymerase sigma factors"/>
    <property type="match status" value="1"/>
</dbReference>
<evidence type="ECO:0000313" key="8">
    <source>
        <dbReference type="EMBL" id="RJP73109.1"/>
    </source>
</evidence>
<dbReference type="Pfam" id="PF04545">
    <property type="entry name" value="Sigma70_r4"/>
    <property type="match status" value="1"/>
</dbReference>
<dbReference type="GO" id="GO:0003677">
    <property type="term" value="F:DNA binding"/>
    <property type="evidence" value="ECO:0007669"/>
    <property type="project" value="UniProtKB-KW"/>
</dbReference>
<sequence>MDRNIPDEVLMQQYARGDIGAFEELLARHRRPLFGYICRIVDNRELAEDTFQEVFVRLIHSRARYKQTAKFTTWLYKIAHNACVDALRRESYRKADSLSEPKPMGNGEEMRPQDVVPSMNPGPDEVLAHEQLSETLKECISRLSPEQKEVFVLRQYQNLAFKEIARTVGTSESTVKSRMRYALNNLRAMLIERRVLEGVTL</sequence>
<keyword evidence="2" id="KW-0805">Transcription regulation</keyword>
<dbReference type="Gene3D" id="1.10.1740.10">
    <property type="match status" value="1"/>
</dbReference>